<gene>
    <name evidence="2" type="ORF">DMO17_16475</name>
</gene>
<dbReference type="RefSeq" id="WP_110683571.1">
    <property type="nucleotide sequence ID" value="NZ_QJRX01000009.1"/>
</dbReference>
<protein>
    <submittedName>
        <fullName evidence="2">Uncharacterized protein</fullName>
    </submittedName>
</protein>
<organism evidence="2 3">
    <name type="scientific">Aquipseudomonas alcaligenes</name>
    <name type="common">Pseudomonas alcaligenes</name>
    <dbReference type="NCBI Taxonomy" id="43263"/>
    <lineage>
        <taxon>Bacteria</taxon>
        <taxon>Pseudomonadati</taxon>
        <taxon>Pseudomonadota</taxon>
        <taxon>Gammaproteobacteria</taxon>
        <taxon>Pseudomonadales</taxon>
        <taxon>Pseudomonadaceae</taxon>
        <taxon>Aquipseudomonas</taxon>
    </lineage>
</organism>
<comment type="caution">
    <text evidence="2">The sequence shown here is derived from an EMBL/GenBank/DDBJ whole genome shotgun (WGS) entry which is preliminary data.</text>
</comment>
<accession>A0A2V4KV29</accession>
<evidence type="ECO:0000313" key="2">
    <source>
        <dbReference type="EMBL" id="PYC20952.1"/>
    </source>
</evidence>
<dbReference type="AlphaFoldDB" id="A0A2V4KV29"/>
<feature type="region of interest" description="Disordered" evidence="1">
    <location>
        <begin position="115"/>
        <end position="141"/>
    </location>
</feature>
<proteinExistence type="predicted"/>
<evidence type="ECO:0000313" key="3">
    <source>
        <dbReference type="Proteomes" id="UP000248146"/>
    </source>
</evidence>
<dbReference type="EMBL" id="QJRX01000009">
    <property type="protein sequence ID" value="PYC20952.1"/>
    <property type="molecule type" value="Genomic_DNA"/>
</dbReference>
<sequence>MAHTQEGSNRAVVAILSAKRSHEFVEDLIDLLYMRDTASAFDLAYYANRKSERRARNRMICSVGGRIFYGTASMCLFGRLVSGLEVNEAQGIETIRCTELAYYRNSPVAPDGIELVEPEQSKKFSQPFGRSGNSGVKRADP</sequence>
<reference evidence="2 3" key="1">
    <citation type="submission" date="2018-06" db="EMBL/GenBank/DDBJ databases">
        <title>Pseudomonas diversity within urban Lake Michigan freshwaters.</title>
        <authorList>
            <person name="Batrich M."/>
            <person name="Hatzopoulos T."/>
            <person name="Putonti C."/>
        </authorList>
    </citation>
    <scope>NUCLEOTIDE SEQUENCE [LARGE SCALE GENOMIC DNA]</scope>
    <source>
        <strain evidence="2 3">MB-090714</strain>
    </source>
</reference>
<evidence type="ECO:0000256" key="1">
    <source>
        <dbReference type="SAM" id="MobiDB-lite"/>
    </source>
</evidence>
<dbReference type="Proteomes" id="UP000248146">
    <property type="component" value="Unassembled WGS sequence"/>
</dbReference>
<name>A0A2V4KV29_AQUAC</name>